<dbReference type="InterPro" id="IPR047803">
    <property type="entry name" value="DCD1A/B-like"/>
</dbReference>
<dbReference type="Gene3D" id="3.60.60.10">
    <property type="entry name" value="Penicillin V Acylase, Chain A"/>
    <property type="match status" value="1"/>
</dbReference>
<accession>A0A9J6ZN93</accession>
<dbReference type="NCBIfam" id="NF040521">
    <property type="entry name" value="C45_proenzyme"/>
    <property type="match status" value="1"/>
</dbReference>
<dbReference type="EMBL" id="CP098400">
    <property type="protein sequence ID" value="URW79356.1"/>
    <property type="molecule type" value="Genomic_DNA"/>
</dbReference>
<dbReference type="InterPro" id="IPR047794">
    <property type="entry name" value="C45_proenzyme-like"/>
</dbReference>
<reference evidence="2" key="1">
    <citation type="submission" date="2022-05" db="EMBL/GenBank/DDBJ databases">
        <authorList>
            <person name="Sun X."/>
        </authorList>
    </citation>
    <scope>NUCLEOTIDE SEQUENCE</scope>
    <source>
        <strain evidence="2">Ai-910</strain>
    </source>
</reference>
<protein>
    <submittedName>
        <fullName evidence="2">C45 family peptidase</fullName>
    </submittedName>
</protein>
<dbReference type="Proteomes" id="UP001056426">
    <property type="component" value="Chromosome"/>
</dbReference>
<dbReference type="SUPFAM" id="SSF56235">
    <property type="entry name" value="N-terminal nucleophile aminohydrolases (Ntn hydrolases)"/>
    <property type="match status" value="1"/>
</dbReference>
<reference evidence="2" key="2">
    <citation type="submission" date="2022-06" db="EMBL/GenBank/DDBJ databases">
        <title>Xiashengella guii gen. nov. sp. nov., a bacterium isolated form anaerobic digestion tank.</title>
        <authorList>
            <person name="Huang H."/>
        </authorList>
    </citation>
    <scope>NUCLEOTIDE SEQUENCE</scope>
    <source>
        <strain evidence="2">Ai-910</strain>
    </source>
</reference>
<dbReference type="Pfam" id="PF03417">
    <property type="entry name" value="AAT"/>
    <property type="match status" value="1"/>
</dbReference>
<dbReference type="RefSeq" id="WP_250723178.1">
    <property type="nucleotide sequence ID" value="NZ_CP098400.1"/>
</dbReference>
<name>A0A9J6ZN93_9BACT</name>
<dbReference type="PANTHER" id="PTHR35190">
    <property type="entry name" value="PROTEIN DCD1B"/>
    <property type="match status" value="1"/>
</dbReference>
<dbReference type="InterPro" id="IPR011990">
    <property type="entry name" value="TPR-like_helical_dom_sf"/>
</dbReference>
<dbReference type="Gene3D" id="1.25.40.10">
    <property type="entry name" value="Tetratricopeptide repeat domain"/>
    <property type="match status" value="1"/>
</dbReference>
<dbReference type="InterPro" id="IPR029055">
    <property type="entry name" value="Ntn_hydrolases_N"/>
</dbReference>
<dbReference type="SUPFAM" id="SSF48452">
    <property type="entry name" value="TPR-like"/>
    <property type="match status" value="1"/>
</dbReference>
<organism evidence="2 3">
    <name type="scientific">Xiashengella succiniciproducens</name>
    <dbReference type="NCBI Taxonomy" id="2949635"/>
    <lineage>
        <taxon>Bacteria</taxon>
        <taxon>Pseudomonadati</taxon>
        <taxon>Bacteroidota</taxon>
        <taxon>Bacteroidia</taxon>
        <taxon>Marinilabiliales</taxon>
        <taxon>Marinilabiliaceae</taxon>
        <taxon>Xiashengella</taxon>
    </lineage>
</organism>
<gene>
    <name evidence="2" type="ORF">M9189_10865</name>
</gene>
<dbReference type="InterPro" id="IPR005079">
    <property type="entry name" value="Peptidase_C45_hydrolase"/>
</dbReference>
<proteinExistence type="predicted"/>
<keyword evidence="3" id="KW-1185">Reference proteome</keyword>
<feature type="domain" description="Peptidase C45 hydrolase" evidence="1">
    <location>
        <begin position="192"/>
        <end position="386"/>
    </location>
</feature>
<evidence type="ECO:0000313" key="2">
    <source>
        <dbReference type="EMBL" id="URW79356.1"/>
    </source>
</evidence>
<dbReference type="PANTHER" id="PTHR35190:SF2">
    <property type="entry name" value="PROTEIN DCD1B"/>
    <property type="match status" value="1"/>
</dbReference>
<evidence type="ECO:0000259" key="1">
    <source>
        <dbReference type="Pfam" id="PF03417"/>
    </source>
</evidence>
<sequence>MHKLLKRLLRVVIILTLLLVTGTVLFRQSVKIKDPLVVNPFESGASKIYAGSDLYLFEDSWLRKNREGLWEMYVTGSPFELGYKNGILTDSLNALQEHYFVEGIRQLIPSDSYLKFLKSFLAWYNRNLDEYIPAEYREEIYGVSRFASDKYSFIGEAYPRMLNYHAAHDIGHALQNMNLVACTAFMVKGEKTEDGSMLIGRNMDFSMGDDFARNKIIAFYRPDSGNNFAFITWAGMIGVVSGMNDKGLTITLNAANSAIPTSARTPVSILARKVLQYASNIQEAYEIIDEADVFVAECFLVASATDGKAVVIEKSVDDCTIYDSGSDVLVLTNHYQSDKLASSKLNKEALVDGSSPYRHARTLQLIDSIAVHTPQTVASVLRDQRGMDGVDIGMCNEKAVNQLIAHHSVIFRPERLEMWVSANPYQLGAYICYNLNDIFTGTPVPGVAIDDSTAIIEADPFLFSKGYEDFLKYKDVLAKLKWQLKNDDAEGISEGDIQLLVNLNPEFFHAWFIAGECWLLKGELQKAELCYRKALEKEVARESEKEQLESRLSDLFGARY</sequence>
<dbReference type="KEGG" id="alkq:M9189_10865"/>
<evidence type="ECO:0000313" key="3">
    <source>
        <dbReference type="Proteomes" id="UP001056426"/>
    </source>
</evidence>
<dbReference type="AlphaFoldDB" id="A0A9J6ZN93"/>